<dbReference type="EMBL" id="AFWF01000129">
    <property type="protein sequence ID" value="EGU40370.1"/>
    <property type="molecule type" value="Genomic_DNA"/>
</dbReference>
<gene>
    <name evidence="1" type="ORF">VII00023_22463</name>
</gene>
<organism evidence="1 2">
    <name type="scientific">Vibrio ichthyoenteri ATCC 700023</name>
    <dbReference type="NCBI Taxonomy" id="870968"/>
    <lineage>
        <taxon>Bacteria</taxon>
        <taxon>Pseudomonadati</taxon>
        <taxon>Pseudomonadota</taxon>
        <taxon>Gammaproteobacteria</taxon>
        <taxon>Vibrionales</taxon>
        <taxon>Vibrionaceae</taxon>
        <taxon>Vibrio</taxon>
    </lineage>
</organism>
<protein>
    <submittedName>
        <fullName evidence="1">Uncharacterized protein</fullName>
    </submittedName>
</protein>
<feature type="non-terminal residue" evidence="1">
    <location>
        <position position="1"/>
    </location>
</feature>
<reference evidence="1 2" key="1">
    <citation type="journal article" date="2012" name="Int. J. Syst. Evol. Microbiol.">
        <title>Vibrio caribbeanicus sp. nov., isolated from the marine sponge Scleritoderma cyanea.</title>
        <authorList>
            <person name="Hoffmann M."/>
            <person name="Monday S.R."/>
            <person name="Allard M.W."/>
            <person name="Strain E.A."/>
            <person name="Whittaker P."/>
            <person name="Naum M."/>
            <person name="McCarthy P.J."/>
            <person name="Lopez J.V."/>
            <person name="Fischer M."/>
            <person name="Brown E.W."/>
        </authorList>
    </citation>
    <scope>NUCLEOTIDE SEQUENCE [LARGE SCALE GENOMIC DNA]</scope>
    <source>
        <strain evidence="1 2">ATCC 700023</strain>
    </source>
</reference>
<proteinExistence type="predicted"/>
<sequence length="39" mass="4625">LSELQILIQSTLDKRSTPNLSEEELQFIFDLFQKKQSTR</sequence>
<dbReference type="Proteomes" id="UP000004605">
    <property type="component" value="Unassembled WGS sequence"/>
</dbReference>
<dbReference type="AlphaFoldDB" id="F9S225"/>
<name>F9S225_9VIBR</name>
<evidence type="ECO:0000313" key="2">
    <source>
        <dbReference type="Proteomes" id="UP000004605"/>
    </source>
</evidence>
<evidence type="ECO:0000313" key="1">
    <source>
        <dbReference type="EMBL" id="EGU40370.1"/>
    </source>
</evidence>
<accession>F9S225</accession>
<comment type="caution">
    <text evidence="1">The sequence shown here is derived from an EMBL/GenBank/DDBJ whole genome shotgun (WGS) entry which is preliminary data.</text>
</comment>
<keyword evidence="2" id="KW-1185">Reference proteome</keyword>